<name>A0A1T5PCK5_9BACT</name>
<evidence type="ECO:0000313" key="1">
    <source>
        <dbReference type="EMBL" id="SKD10465.1"/>
    </source>
</evidence>
<organism evidence="1 2">
    <name type="scientific">Chitinophaga ginsengisegetis</name>
    <dbReference type="NCBI Taxonomy" id="393003"/>
    <lineage>
        <taxon>Bacteria</taxon>
        <taxon>Pseudomonadati</taxon>
        <taxon>Bacteroidota</taxon>
        <taxon>Chitinophagia</taxon>
        <taxon>Chitinophagales</taxon>
        <taxon>Chitinophagaceae</taxon>
        <taxon>Chitinophaga</taxon>
    </lineage>
</organism>
<dbReference type="RefSeq" id="WP_079473624.1">
    <property type="nucleotide sequence ID" value="NZ_FUZZ01000007.1"/>
</dbReference>
<keyword evidence="2" id="KW-1185">Reference proteome</keyword>
<protein>
    <submittedName>
        <fullName evidence="1">Uncharacterized protein</fullName>
    </submittedName>
</protein>
<proteinExistence type="predicted"/>
<gene>
    <name evidence="1" type="ORF">SAMN05660461_6382</name>
</gene>
<evidence type="ECO:0000313" key="2">
    <source>
        <dbReference type="Proteomes" id="UP000190166"/>
    </source>
</evidence>
<sequence>MEPYRFDRTAFKIKTYAEADTDNVDLSLSLAERVRQAWYLISKAYGFDLNNPPRMDKTVFSCRKQK</sequence>
<dbReference type="Proteomes" id="UP000190166">
    <property type="component" value="Unassembled WGS sequence"/>
</dbReference>
<dbReference type="AlphaFoldDB" id="A0A1T5PCK5"/>
<reference evidence="1 2" key="1">
    <citation type="submission" date="2017-02" db="EMBL/GenBank/DDBJ databases">
        <authorList>
            <person name="Peterson S.W."/>
        </authorList>
    </citation>
    <scope>NUCLEOTIDE SEQUENCE [LARGE SCALE GENOMIC DNA]</scope>
    <source>
        <strain evidence="1 2">DSM 18108</strain>
    </source>
</reference>
<accession>A0A1T5PCK5</accession>
<dbReference type="EMBL" id="FUZZ01000007">
    <property type="protein sequence ID" value="SKD10465.1"/>
    <property type="molecule type" value="Genomic_DNA"/>
</dbReference>